<evidence type="ECO:0000256" key="4">
    <source>
        <dbReference type="ARBA" id="ARBA00022475"/>
    </source>
</evidence>
<sequence length="293" mass="31403">MDLALKVIEITAPVFLLAGIGFLWVRLGFEYRVQFVTRLSMTLAVPALIFVALMETEIPAQSLSQISIAAIVAYACAAFGAWCLVRLTGLEVRTYLAPIMMGNTGNIGLPLAFFAYGDEGFGYAVVVFAVSSIFAFTFGVWTVARTNSPLTMFKEPMVAATLLGALFLWQGWQTPPVVTNTLSLLGQMAIPLMLITLGVAVARLTPQNVSRSLWVAIAKISLCVSIGWTLGLWFELPHVAFGILVLQLAAPAAVTSYLIAEKYEADAQAVAGLVVVSTLLSVVTLPLLLSVVL</sequence>
<dbReference type="RefSeq" id="WP_159980264.1">
    <property type="nucleotide sequence ID" value="NZ_BLIV01000009.1"/>
</dbReference>
<comment type="similarity">
    <text evidence="2">Belongs to the auxin efflux carrier (TC 2.A.69) family.</text>
</comment>
<comment type="caution">
    <text evidence="9">The sequence shown here is derived from an EMBL/GenBank/DDBJ whole genome shotgun (WGS) entry which is preliminary data.</text>
</comment>
<evidence type="ECO:0000256" key="6">
    <source>
        <dbReference type="ARBA" id="ARBA00022989"/>
    </source>
</evidence>
<keyword evidence="5 8" id="KW-0812">Transmembrane</keyword>
<feature type="transmembrane region" description="Helical" evidence="8">
    <location>
        <begin position="272"/>
        <end position="292"/>
    </location>
</feature>
<dbReference type="Pfam" id="PF03547">
    <property type="entry name" value="Mem_trans"/>
    <property type="match status" value="2"/>
</dbReference>
<keyword evidence="7 8" id="KW-0472">Membrane</keyword>
<keyword evidence="4" id="KW-1003">Cell membrane</keyword>
<evidence type="ECO:0000313" key="9">
    <source>
        <dbReference type="EMBL" id="GFE52009.1"/>
    </source>
</evidence>
<evidence type="ECO:0000256" key="3">
    <source>
        <dbReference type="ARBA" id="ARBA00022448"/>
    </source>
</evidence>
<feature type="transmembrane region" description="Helical" evidence="8">
    <location>
        <begin position="184"/>
        <end position="201"/>
    </location>
</feature>
<feature type="transmembrane region" description="Helical" evidence="8">
    <location>
        <begin position="122"/>
        <end position="144"/>
    </location>
</feature>
<feature type="transmembrane region" description="Helical" evidence="8">
    <location>
        <begin position="156"/>
        <end position="172"/>
    </location>
</feature>
<keyword evidence="6 8" id="KW-1133">Transmembrane helix</keyword>
<dbReference type="PANTHER" id="PTHR36838">
    <property type="entry name" value="AUXIN EFFLUX CARRIER FAMILY PROTEIN"/>
    <property type="match status" value="1"/>
</dbReference>
<dbReference type="Gene3D" id="1.20.1530.20">
    <property type="match status" value="1"/>
</dbReference>
<dbReference type="OrthoDB" id="3238001at2"/>
<name>A0A640VVG1_9RHOB</name>
<protein>
    <recommendedName>
        <fullName evidence="11">Auxin efflux carrier family protein</fullName>
    </recommendedName>
</protein>
<dbReference type="GO" id="GO:0055085">
    <property type="term" value="P:transmembrane transport"/>
    <property type="evidence" value="ECO:0007669"/>
    <property type="project" value="InterPro"/>
</dbReference>
<evidence type="ECO:0008006" key="11">
    <source>
        <dbReference type="Google" id="ProtNLM"/>
    </source>
</evidence>
<keyword evidence="10" id="KW-1185">Reference proteome</keyword>
<evidence type="ECO:0000256" key="7">
    <source>
        <dbReference type="ARBA" id="ARBA00023136"/>
    </source>
</evidence>
<feature type="transmembrane region" description="Helical" evidence="8">
    <location>
        <begin position="97"/>
        <end position="116"/>
    </location>
</feature>
<comment type="subcellular location">
    <subcellularLocation>
        <location evidence="1">Cell membrane</location>
        <topology evidence="1">Multi-pass membrane protein</topology>
    </subcellularLocation>
</comment>
<dbReference type="GO" id="GO:0005886">
    <property type="term" value="C:plasma membrane"/>
    <property type="evidence" value="ECO:0007669"/>
    <property type="project" value="UniProtKB-SubCell"/>
</dbReference>
<gene>
    <name evidence="9" type="ORF">So717_37620</name>
</gene>
<evidence type="ECO:0000256" key="8">
    <source>
        <dbReference type="SAM" id="Phobius"/>
    </source>
</evidence>
<evidence type="ECO:0000313" key="10">
    <source>
        <dbReference type="Proteomes" id="UP000436522"/>
    </source>
</evidence>
<evidence type="ECO:0000256" key="2">
    <source>
        <dbReference type="ARBA" id="ARBA00010145"/>
    </source>
</evidence>
<proteinExistence type="inferred from homology"/>
<evidence type="ECO:0000256" key="1">
    <source>
        <dbReference type="ARBA" id="ARBA00004651"/>
    </source>
</evidence>
<feature type="transmembrane region" description="Helical" evidence="8">
    <location>
        <begin position="66"/>
        <end position="85"/>
    </location>
</feature>
<evidence type="ECO:0000256" key="5">
    <source>
        <dbReference type="ARBA" id="ARBA00022692"/>
    </source>
</evidence>
<dbReference type="PANTHER" id="PTHR36838:SF1">
    <property type="entry name" value="SLR1864 PROTEIN"/>
    <property type="match status" value="1"/>
</dbReference>
<accession>A0A640VVG1</accession>
<dbReference type="EMBL" id="BLIV01000009">
    <property type="protein sequence ID" value="GFE52009.1"/>
    <property type="molecule type" value="Genomic_DNA"/>
</dbReference>
<feature type="transmembrane region" description="Helical" evidence="8">
    <location>
        <begin position="36"/>
        <end position="54"/>
    </location>
</feature>
<feature type="transmembrane region" description="Helical" evidence="8">
    <location>
        <begin position="12"/>
        <end position="29"/>
    </location>
</feature>
<feature type="transmembrane region" description="Helical" evidence="8">
    <location>
        <begin position="213"/>
        <end position="234"/>
    </location>
</feature>
<dbReference type="AlphaFoldDB" id="A0A640VVG1"/>
<dbReference type="InterPro" id="IPR038770">
    <property type="entry name" value="Na+/solute_symporter_sf"/>
</dbReference>
<dbReference type="Proteomes" id="UP000436522">
    <property type="component" value="Unassembled WGS sequence"/>
</dbReference>
<organism evidence="9 10">
    <name type="scientific">Roseobacter cerasinus</name>
    <dbReference type="NCBI Taxonomy" id="2602289"/>
    <lineage>
        <taxon>Bacteria</taxon>
        <taxon>Pseudomonadati</taxon>
        <taxon>Pseudomonadota</taxon>
        <taxon>Alphaproteobacteria</taxon>
        <taxon>Rhodobacterales</taxon>
        <taxon>Roseobacteraceae</taxon>
        <taxon>Roseobacter</taxon>
    </lineage>
</organism>
<reference evidence="9 10" key="1">
    <citation type="submission" date="2019-12" db="EMBL/GenBank/DDBJ databases">
        <title>Roseobacter cerasinus sp. nov., isolated from seawater around aquaculture.</title>
        <authorList>
            <person name="Muramatsu S."/>
            <person name="Takabe Y."/>
            <person name="Mori K."/>
            <person name="Takaichi S."/>
            <person name="Hanada S."/>
        </authorList>
    </citation>
    <scope>NUCLEOTIDE SEQUENCE [LARGE SCALE GENOMIC DNA]</scope>
    <source>
        <strain evidence="9 10">AI77</strain>
    </source>
</reference>
<keyword evidence="3" id="KW-0813">Transport</keyword>
<dbReference type="InterPro" id="IPR004776">
    <property type="entry name" value="Mem_transp_PIN-like"/>
</dbReference>
<feature type="transmembrane region" description="Helical" evidence="8">
    <location>
        <begin position="240"/>
        <end position="260"/>
    </location>
</feature>